<dbReference type="EMBL" id="WBVM01000005">
    <property type="protein sequence ID" value="KAB2807474.1"/>
    <property type="molecule type" value="Genomic_DNA"/>
</dbReference>
<evidence type="ECO:0000313" key="1">
    <source>
        <dbReference type="EMBL" id="KAB2807474.1"/>
    </source>
</evidence>
<sequence>MAVDDAVLADLVTAVLRDFSPDIASGWRFSRVVPDREPDADGAVWVCVSSGSDLDGDVRIWFPADEIEPRAHAVLRLADRIQDELVESSAGWGQPLPPCDLHPQHPLQAELVDGAAVWCCPVTHEARRPFAAG</sequence>
<accession>A0A7J5DRT9</accession>
<dbReference type="AlphaFoldDB" id="A0A7J5DRT9"/>
<evidence type="ECO:0000313" key="2">
    <source>
        <dbReference type="Proteomes" id="UP000449906"/>
    </source>
</evidence>
<name>A0A7J5DRT9_NOCSI</name>
<dbReference type="RefSeq" id="WP_151582653.1">
    <property type="nucleotide sequence ID" value="NZ_WBVM01000005.1"/>
</dbReference>
<proteinExistence type="predicted"/>
<reference evidence="1 2" key="1">
    <citation type="submission" date="2019-09" db="EMBL/GenBank/DDBJ databases">
        <title>Pimelobacter sp. isolated from Paulinella.</title>
        <authorList>
            <person name="Jeong S.E."/>
        </authorList>
    </citation>
    <scope>NUCLEOTIDE SEQUENCE [LARGE SCALE GENOMIC DNA]</scope>
    <source>
        <strain evidence="1 2">Pch-N</strain>
    </source>
</reference>
<gene>
    <name evidence="1" type="ORF">F9L07_25840</name>
</gene>
<comment type="caution">
    <text evidence="1">The sequence shown here is derived from an EMBL/GenBank/DDBJ whole genome shotgun (WGS) entry which is preliminary data.</text>
</comment>
<dbReference type="Proteomes" id="UP000449906">
    <property type="component" value="Unassembled WGS sequence"/>
</dbReference>
<organism evidence="1 2">
    <name type="scientific">Nocardioides simplex</name>
    <name type="common">Arthrobacter simplex</name>
    <dbReference type="NCBI Taxonomy" id="2045"/>
    <lineage>
        <taxon>Bacteria</taxon>
        <taxon>Bacillati</taxon>
        <taxon>Actinomycetota</taxon>
        <taxon>Actinomycetes</taxon>
        <taxon>Propionibacteriales</taxon>
        <taxon>Nocardioidaceae</taxon>
        <taxon>Pimelobacter</taxon>
    </lineage>
</organism>
<protein>
    <submittedName>
        <fullName evidence="1">Uncharacterized protein</fullName>
    </submittedName>
</protein>